<dbReference type="InterPro" id="IPR029035">
    <property type="entry name" value="DHS-like_NAD/FAD-binding_dom"/>
</dbReference>
<dbReference type="Proteomes" id="UP000275772">
    <property type="component" value="Unassembled WGS sequence"/>
</dbReference>
<evidence type="ECO:0000256" key="3">
    <source>
        <dbReference type="ARBA" id="ARBA00023027"/>
    </source>
</evidence>
<dbReference type="PANTHER" id="PTHR11085:SF8">
    <property type="entry name" value="NAD-DEPENDENT HISTONE DEACETYLASE HST3"/>
    <property type="match status" value="1"/>
</dbReference>
<name>A0A383UIB8_BLUHO</name>
<feature type="region of interest" description="Disordered" evidence="5">
    <location>
        <begin position="220"/>
        <end position="277"/>
    </location>
</feature>
<dbReference type="GO" id="GO:0070403">
    <property type="term" value="F:NAD+ binding"/>
    <property type="evidence" value="ECO:0007669"/>
    <property type="project" value="InterPro"/>
</dbReference>
<gene>
    <name evidence="7" type="ORF">BLGHR1_10204</name>
</gene>
<dbReference type="InterPro" id="IPR026590">
    <property type="entry name" value="Ssirtuin_cat_dom"/>
</dbReference>
<evidence type="ECO:0000256" key="2">
    <source>
        <dbReference type="ARBA" id="ARBA00022679"/>
    </source>
</evidence>
<feature type="binding site" evidence="4">
    <location>
        <position position="435"/>
    </location>
    <ligand>
        <name>Zn(2+)</name>
        <dbReference type="ChEBI" id="CHEBI:29105"/>
    </ligand>
</feature>
<feature type="active site" description="Proton acceptor" evidence="4">
    <location>
        <position position="398"/>
    </location>
</feature>
<keyword evidence="2" id="KW-0808">Transferase</keyword>
<feature type="region of interest" description="Disordered" evidence="5">
    <location>
        <begin position="63"/>
        <end position="82"/>
    </location>
</feature>
<keyword evidence="4" id="KW-0479">Metal-binding</keyword>
<dbReference type="SUPFAM" id="SSF52467">
    <property type="entry name" value="DHS-like NAD/FAD-binding domain"/>
    <property type="match status" value="2"/>
</dbReference>
<dbReference type="Pfam" id="PF02146">
    <property type="entry name" value="SIR2"/>
    <property type="match status" value="3"/>
</dbReference>
<dbReference type="EMBL" id="UNSH01000001">
    <property type="protein sequence ID" value="SZE99453.1"/>
    <property type="molecule type" value="Genomic_DNA"/>
</dbReference>
<dbReference type="AlphaFoldDB" id="A0A383UIB8"/>
<dbReference type="GO" id="GO:0017136">
    <property type="term" value="F:histone deacetylase activity, NAD-dependent"/>
    <property type="evidence" value="ECO:0007669"/>
    <property type="project" value="TreeGrafter"/>
</dbReference>
<sequence>MPITRVGLNSSFELQQIADTLAKSRKVVVLTGAGISTNCGIPDFRSEDGLYSLIQAQFDAAMKNSSPNELKTPRTEDRPRKKRRQWYYEVVAPDGSVVDIIDEDVAKPRSLEIAGPHYLCSESADSVVSGTPSTQPKNKIHSPRSHSHESLSTSNAHRREELSRKSSAASKFLCTVCSRASNSNSSKKTAIKENDSAPPKLSLISHSGCTTCANLIESSPPQAKVRSGQSQIIKAKKRKKKLCAHENNSQTLESKSQHKTMSEPTSRLKSKSYSSPSVIPNSLKLKGRDLFDAMIWSDPLKTSIFYMFISSFRERIKSIKSTSETHHFLRQLRDSGRLVRTYTQNIDCLEEKEGLSTDLNLGPGNRARFSTRKKQSIPNENNSEGSDHFRGVETVLLHGSLSALRCGLCSQLCNWDEDGRSAIISIGSAPDCPHCIANSSKRKDTGRRALTVGRLRPDIVLYGEEHPNSSLISPLVTHDLKLCPDILLVMGTSLRVHGLKVIVKEFAKAVHSKGGKVVFVNKTGPPESIWANIIDYWVDWDCDEWVLDLKERKSDIWPSQRAANNDELNKNKENFTQPDTNAQNSIETLEDRNNGAYFSSRILDCLARETLDPQNFTGIKYQRRSFNSYNNKYAAFTKQEKSLFLPKAAWPNMLKESLQFFFRDCENRLKRKAQPDTYDYRKSIKSYLLNNCRKKISEDVIADASFLQPLTVTVPPLLRQPFSDLLANYHNYIPSFIQQITTSYGYSSIPMRNPTLLAREILRQNTSRTRKNSKISISRQGKLIERKTIVSSDVENVIYFNKTNIISLDMCDSLINHHISKNDLQNDDTNLARNNWLLAK</sequence>
<evidence type="ECO:0000259" key="6">
    <source>
        <dbReference type="PROSITE" id="PS50305"/>
    </source>
</evidence>
<reference evidence="7 8" key="1">
    <citation type="submission" date="2017-11" db="EMBL/GenBank/DDBJ databases">
        <authorList>
            <person name="Kracher B."/>
        </authorList>
    </citation>
    <scope>NUCLEOTIDE SEQUENCE [LARGE SCALE GENOMIC DNA]</scope>
    <source>
        <strain evidence="7 8">RACE1</strain>
    </source>
</reference>
<keyword evidence="3" id="KW-0520">NAD</keyword>
<comment type="similarity">
    <text evidence="1">Belongs to the sirtuin family. Class I subfamily.</text>
</comment>
<feature type="compositionally biased region" description="Polar residues" evidence="5">
    <location>
        <begin position="124"/>
        <end position="137"/>
    </location>
</feature>
<feature type="binding site" evidence="4">
    <location>
        <position position="409"/>
    </location>
    <ligand>
        <name>Zn(2+)</name>
        <dbReference type="ChEBI" id="CHEBI:29105"/>
    </ligand>
</feature>
<evidence type="ECO:0000313" key="8">
    <source>
        <dbReference type="Proteomes" id="UP000275772"/>
    </source>
</evidence>
<feature type="compositionally biased region" description="Polar residues" evidence="5">
    <location>
        <begin position="220"/>
        <end position="232"/>
    </location>
</feature>
<organism evidence="7 8">
    <name type="scientific">Blumeria hordei</name>
    <name type="common">Barley powdery mildew</name>
    <name type="synonym">Blumeria graminis f. sp. hordei</name>
    <dbReference type="NCBI Taxonomy" id="2867405"/>
    <lineage>
        <taxon>Eukaryota</taxon>
        <taxon>Fungi</taxon>
        <taxon>Dikarya</taxon>
        <taxon>Ascomycota</taxon>
        <taxon>Pezizomycotina</taxon>
        <taxon>Leotiomycetes</taxon>
        <taxon>Erysiphales</taxon>
        <taxon>Erysiphaceae</taxon>
        <taxon>Blumeria</taxon>
    </lineage>
</organism>
<accession>A0A383UIB8</accession>
<feature type="region of interest" description="Disordered" evidence="5">
    <location>
        <begin position="124"/>
        <end position="164"/>
    </location>
</feature>
<evidence type="ECO:0000256" key="4">
    <source>
        <dbReference type="PROSITE-ProRule" id="PRU00236"/>
    </source>
</evidence>
<keyword evidence="4" id="KW-0862">Zinc</keyword>
<evidence type="ECO:0000256" key="1">
    <source>
        <dbReference type="ARBA" id="ARBA00006924"/>
    </source>
</evidence>
<evidence type="ECO:0000313" key="7">
    <source>
        <dbReference type="EMBL" id="SZE99453.1"/>
    </source>
</evidence>
<proteinExistence type="inferred from homology"/>
<dbReference type="GO" id="GO:0005634">
    <property type="term" value="C:nucleus"/>
    <property type="evidence" value="ECO:0007669"/>
    <property type="project" value="TreeGrafter"/>
</dbReference>
<evidence type="ECO:0000256" key="5">
    <source>
        <dbReference type="SAM" id="MobiDB-lite"/>
    </source>
</evidence>
<feature type="binding site" evidence="4">
    <location>
        <position position="406"/>
    </location>
    <ligand>
        <name>Zn(2+)</name>
        <dbReference type="ChEBI" id="CHEBI:29105"/>
    </ligand>
</feature>
<dbReference type="VEuPathDB" id="FungiDB:BLGHR1_10204"/>
<dbReference type="InterPro" id="IPR003000">
    <property type="entry name" value="Sirtuin"/>
</dbReference>
<dbReference type="Gene3D" id="3.40.50.1220">
    <property type="entry name" value="TPP-binding domain"/>
    <property type="match status" value="2"/>
</dbReference>
<protein>
    <recommendedName>
        <fullName evidence="6">Deacetylase sirtuin-type domain-containing protein</fullName>
    </recommendedName>
</protein>
<dbReference type="InterPro" id="IPR050134">
    <property type="entry name" value="NAD-dep_sirtuin_deacylases"/>
</dbReference>
<feature type="binding site" evidence="4">
    <location>
        <position position="432"/>
    </location>
    <ligand>
        <name>Zn(2+)</name>
        <dbReference type="ChEBI" id="CHEBI:29105"/>
    </ligand>
</feature>
<dbReference type="GO" id="GO:0046872">
    <property type="term" value="F:metal ion binding"/>
    <property type="evidence" value="ECO:0007669"/>
    <property type="project" value="UniProtKB-KW"/>
</dbReference>
<dbReference type="PROSITE" id="PS50305">
    <property type="entry name" value="SIRTUIN"/>
    <property type="match status" value="1"/>
</dbReference>
<dbReference type="PANTHER" id="PTHR11085">
    <property type="entry name" value="NAD-DEPENDENT PROTEIN DEACYLASE SIRTUIN-5, MITOCHONDRIAL-RELATED"/>
    <property type="match status" value="1"/>
</dbReference>
<feature type="domain" description="Deacetylase sirtuin-type" evidence="6">
    <location>
        <begin position="7"/>
        <end position="555"/>
    </location>
</feature>
<feature type="compositionally biased region" description="Low complexity" evidence="5">
    <location>
        <begin position="264"/>
        <end position="277"/>
    </location>
</feature>